<evidence type="ECO:0000256" key="1">
    <source>
        <dbReference type="SAM" id="MobiDB-lite"/>
    </source>
</evidence>
<proteinExistence type="predicted"/>
<feature type="compositionally biased region" description="Low complexity" evidence="1">
    <location>
        <begin position="8"/>
        <end position="24"/>
    </location>
</feature>
<feature type="region of interest" description="Disordered" evidence="1">
    <location>
        <begin position="58"/>
        <end position="126"/>
    </location>
</feature>
<dbReference type="OrthoDB" id="1107009at2759"/>
<feature type="compositionally biased region" description="Pro residues" evidence="1">
    <location>
        <begin position="81"/>
        <end position="96"/>
    </location>
</feature>
<sequence>MRWLPQLSFSSSSSSSSLKPMASSPDRNLDRDRFHRRFFRFNRGRGLTRQRKLRHLTDDDVASTSGLNRSPSAYTRSPSAVPLPLPLPSPEVPGDPPRNRNAVNNGAKGSEEDRAVPDRTTSAPPLTCVNGVAARATENSPYQDFNNSPSPGAGAGTRNGYWVNIPIPTMSAPATPYMSPPRDLPFFYLPPKTNQVWSAPDMPFDISGVPPAYYDLTAFSTDNSPIHSPQPPSPRRHPTDGISSPLPHPRLSADVRRDNSNVHPLPLPPGAAAAAAAAAAAPSSSSSAVPCQQPPLKQDSFPINSQWKKGKLIGRGTFGSVYVASNSKPHITL</sequence>
<gene>
    <name evidence="3" type="primary">LOC130495530</name>
</gene>
<protein>
    <submittedName>
        <fullName evidence="3">Mitogen-activated protein kinase kinase kinase 5-like</fullName>
    </submittedName>
</protein>
<name>A0A9W3BUJ1_RAPSA</name>
<reference evidence="3" key="2">
    <citation type="submission" date="2025-08" db="UniProtKB">
        <authorList>
            <consortium name="RefSeq"/>
        </authorList>
    </citation>
    <scope>IDENTIFICATION</scope>
    <source>
        <tissue evidence="3">Leaf</tissue>
    </source>
</reference>
<dbReference type="KEGG" id="rsz:130495530"/>
<dbReference type="GeneID" id="130495530"/>
<evidence type="ECO:0000313" key="2">
    <source>
        <dbReference type="Proteomes" id="UP000504610"/>
    </source>
</evidence>
<dbReference type="Proteomes" id="UP000504610">
    <property type="component" value="Chromosome 6"/>
</dbReference>
<feature type="compositionally biased region" description="Basic and acidic residues" evidence="1">
    <location>
        <begin position="251"/>
        <end position="260"/>
    </location>
</feature>
<accession>A0A9W3BUJ1</accession>
<dbReference type="RefSeq" id="XP_056842913.1">
    <property type="nucleotide sequence ID" value="XM_056986933.1"/>
</dbReference>
<feature type="region of interest" description="Disordered" evidence="1">
    <location>
        <begin position="1"/>
        <end position="29"/>
    </location>
</feature>
<reference evidence="2" key="1">
    <citation type="journal article" date="2019" name="Database">
        <title>The radish genome database (RadishGD): an integrated information resource for radish genomics.</title>
        <authorList>
            <person name="Yu H.J."/>
            <person name="Baek S."/>
            <person name="Lee Y.J."/>
            <person name="Cho A."/>
            <person name="Mun J.H."/>
        </authorList>
    </citation>
    <scope>NUCLEOTIDE SEQUENCE [LARGE SCALE GENOMIC DNA]</scope>
    <source>
        <strain evidence="2">cv. WK10039</strain>
    </source>
</reference>
<evidence type="ECO:0000313" key="3">
    <source>
        <dbReference type="RefSeq" id="XP_056842913.1"/>
    </source>
</evidence>
<dbReference type="AlphaFoldDB" id="A0A9W3BUJ1"/>
<organism evidence="2 3">
    <name type="scientific">Raphanus sativus</name>
    <name type="common">Radish</name>
    <name type="synonym">Raphanus raphanistrum var. sativus</name>
    <dbReference type="NCBI Taxonomy" id="3726"/>
    <lineage>
        <taxon>Eukaryota</taxon>
        <taxon>Viridiplantae</taxon>
        <taxon>Streptophyta</taxon>
        <taxon>Embryophyta</taxon>
        <taxon>Tracheophyta</taxon>
        <taxon>Spermatophyta</taxon>
        <taxon>Magnoliopsida</taxon>
        <taxon>eudicotyledons</taxon>
        <taxon>Gunneridae</taxon>
        <taxon>Pentapetalae</taxon>
        <taxon>rosids</taxon>
        <taxon>malvids</taxon>
        <taxon>Brassicales</taxon>
        <taxon>Brassicaceae</taxon>
        <taxon>Brassiceae</taxon>
        <taxon>Raphanus</taxon>
    </lineage>
</organism>
<feature type="region of interest" description="Disordered" evidence="1">
    <location>
        <begin position="220"/>
        <end position="268"/>
    </location>
</feature>
<keyword evidence="2" id="KW-1185">Reference proteome</keyword>
<feature type="compositionally biased region" description="Polar residues" evidence="1">
    <location>
        <begin position="62"/>
        <end position="76"/>
    </location>
</feature>